<name>A0A518VCJ3_BRELA</name>
<dbReference type="Proteomes" id="UP000319432">
    <property type="component" value="Chromosome"/>
</dbReference>
<evidence type="ECO:0000313" key="1">
    <source>
        <dbReference type="EMBL" id="QDX94712.1"/>
    </source>
</evidence>
<dbReference type="EMBL" id="CP033464">
    <property type="protein sequence ID" value="QDX94712.1"/>
    <property type="molecule type" value="Genomic_DNA"/>
</dbReference>
<organism evidence="1 2">
    <name type="scientific">Brevibacillus laterosporus</name>
    <name type="common">Bacillus laterosporus</name>
    <dbReference type="NCBI Taxonomy" id="1465"/>
    <lineage>
        <taxon>Bacteria</taxon>
        <taxon>Bacillati</taxon>
        <taxon>Bacillota</taxon>
        <taxon>Bacilli</taxon>
        <taxon>Bacillales</taxon>
        <taxon>Paenibacillaceae</taxon>
        <taxon>Brevibacillus</taxon>
    </lineage>
</organism>
<dbReference type="AlphaFoldDB" id="A0A518VCJ3"/>
<keyword evidence="2" id="KW-1185">Reference proteome</keyword>
<accession>A0A518VCJ3</accession>
<reference evidence="1 2" key="1">
    <citation type="submission" date="2018-11" db="EMBL/GenBank/DDBJ databases">
        <title>Phylogenetic determinants of toxin gene distribution in genomes of Brevibacillus laterosporus.</title>
        <authorList>
            <person name="Glare T.R."/>
            <person name="Durrant A."/>
            <person name="Berry C."/>
            <person name="Palma L."/>
            <person name="Ormskirk M."/>
            <person name="Cox M.O."/>
        </authorList>
    </citation>
    <scope>NUCLEOTIDE SEQUENCE [LARGE SCALE GENOMIC DNA]</scope>
    <source>
        <strain evidence="1 2">1821L</strain>
    </source>
</reference>
<protein>
    <submittedName>
        <fullName evidence="1">Uncharacterized protein</fullName>
    </submittedName>
</protein>
<proteinExistence type="predicted"/>
<gene>
    <name evidence="1" type="ORF">EEL30_21975</name>
</gene>
<sequence>MSDIYSLVQRIFSDKYLSQQLNNASLMINSETFKQAITLSEEFKKKGIFTKDFFSAIHNAIAANNFVDKFNAIMLEIDFPPLLEVELDEMKEIVAFYEKNGVRKSKTKIESYIESFYNNEVIQGIIEDWYSNEIVKKRIEVFKEILANHSDQRYFSSISLLIAQYEGTIVDKFNYKGKMKGKEYQELRNRLFKSKISSSFDKNVDELFNVKILCQFEHGQTIGSPLSRHAIVHGSDTAFGTKINSIRCILIYDYIIKKLDWIVE</sequence>
<evidence type="ECO:0000313" key="2">
    <source>
        <dbReference type="Proteomes" id="UP000319432"/>
    </source>
</evidence>
<dbReference type="OrthoDB" id="2866646at2"/>